<sequence length="215" mass="24311">MKFILTSLLFCTLFLSNVQKLHAHPHTWIDLETALIFDPDGKVSGLWVGWLFDDFYSAFTLEEMTPDAKGNYDQKALNDLAQQNLKNLSEYSYFTFINVDGKKAASQPVTDYKTHVEKNRLWMEFTVTLAQPIDPKTHKIDYAVYDPTYYVEILHAAEGDPIQLIGEKSMGCGYAMKKPEPPKELSLMAADMDKDETAGDGIGVYFSETVELSCP</sequence>
<evidence type="ECO:0000313" key="2">
    <source>
        <dbReference type="EMBL" id="SCA55980.1"/>
    </source>
</evidence>
<dbReference type="Proteomes" id="UP000231658">
    <property type="component" value="Unassembled WGS sequence"/>
</dbReference>
<evidence type="ECO:0000313" key="3">
    <source>
        <dbReference type="Proteomes" id="UP000231658"/>
    </source>
</evidence>
<protein>
    <recommendedName>
        <fullName evidence="4">DUF1007 family protein</fullName>
    </recommendedName>
</protein>
<keyword evidence="3" id="KW-1185">Reference proteome</keyword>
<dbReference type="STRING" id="1867952.MTBPR1_150027"/>
<dbReference type="Pfam" id="PF06226">
    <property type="entry name" value="DUF1007"/>
    <property type="match status" value="1"/>
</dbReference>
<proteinExistence type="predicted"/>
<accession>A0A1C3RFC0</accession>
<feature type="signal peptide" evidence="1">
    <location>
        <begin position="1"/>
        <end position="23"/>
    </location>
</feature>
<feature type="chain" id="PRO_5008680705" description="DUF1007 family protein" evidence="1">
    <location>
        <begin position="24"/>
        <end position="215"/>
    </location>
</feature>
<name>A0A1C3RFC0_9PROT</name>
<dbReference type="InterPro" id="IPR010412">
    <property type="entry name" value="DUF1007"/>
</dbReference>
<evidence type="ECO:0008006" key="4">
    <source>
        <dbReference type="Google" id="ProtNLM"/>
    </source>
</evidence>
<keyword evidence="1" id="KW-0732">Signal</keyword>
<dbReference type="AlphaFoldDB" id="A0A1C3RFC0"/>
<reference evidence="2 3" key="1">
    <citation type="submission" date="2016-07" db="EMBL/GenBank/DDBJ databases">
        <authorList>
            <person name="Lefevre C.T."/>
        </authorList>
    </citation>
    <scope>NUCLEOTIDE SEQUENCE [LARGE SCALE GENOMIC DNA]</scope>
    <source>
        <strain evidence="2">PR1</strain>
    </source>
</reference>
<gene>
    <name evidence="2" type="ORF">MTBPR1_150027</name>
</gene>
<dbReference type="RefSeq" id="WP_069186672.1">
    <property type="nucleotide sequence ID" value="NZ_FLYE01000007.1"/>
</dbReference>
<dbReference type="EMBL" id="FLYE01000007">
    <property type="protein sequence ID" value="SCA55980.1"/>
    <property type="molecule type" value="Genomic_DNA"/>
</dbReference>
<organism evidence="2 3">
    <name type="scientific">Candidatus Terasakiella magnetica</name>
    <dbReference type="NCBI Taxonomy" id="1867952"/>
    <lineage>
        <taxon>Bacteria</taxon>
        <taxon>Pseudomonadati</taxon>
        <taxon>Pseudomonadota</taxon>
        <taxon>Alphaproteobacteria</taxon>
        <taxon>Rhodospirillales</taxon>
        <taxon>Terasakiellaceae</taxon>
        <taxon>Terasakiella</taxon>
    </lineage>
</organism>
<evidence type="ECO:0000256" key="1">
    <source>
        <dbReference type="SAM" id="SignalP"/>
    </source>
</evidence>